<proteinExistence type="predicted"/>
<name>A0ABZ2LGT6_9BACT</name>
<reference evidence="1" key="1">
    <citation type="submission" date="2021-12" db="EMBL/GenBank/DDBJ databases">
        <title>Discovery of the Pendulisporaceae a myxobacterial family with distinct sporulation behavior and unique specialized metabolism.</title>
        <authorList>
            <person name="Garcia R."/>
            <person name="Popoff A."/>
            <person name="Bader C.D."/>
            <person name="Loehr J."/>
            <person name="Walesch S."/>
            <person name="Walt C."/>
            <person name="Boldt J."/>
            <person name="Bunk B."/>
            <person name="Haeckl F.J.F.P.J."/>
            <person name="Gunesch A.P."/>
            <person name="Birkelbach J."/>
            <person name="Nuebel U."/>
            <person name="Pietschmann T."/>
            <person name="Bach T."/>
            <person name="Mueller R."/>
        </authorList>
    </citation>
    <scope>NUCLEOTIDE SEQUENCE</scope>
    <source>
        <strain evidence="1">MSr11367</strain>
    </source>
</reference>
<organism evidence="1 2">
    <name type="scientific">Pendulispora rubella</name>
    <dbReference type="NCBI Taxonomy" id="2741070"/>
    <lineage>
        <taxon>Bacteria</taxon>
        <taxon>Pseudomonadati</taxon>
        <taxon>Myxococcota</taxon>
        <taxon>Myxococcia</taxon>
        <taxon>Myxococcales</taxon>
        <taxon>Sorangiineae</taxon>
        <taxon>Pendulisporaceae</taxon>
        <taxon>Pendulispora</taxon>
    </lineage>
</organism>
<sequence length="260" mass="28798">MDINSSLSDYKANVVEHVLAGRARARMLEDLRDGKPWTADLERGELQLGSTTFRVEILGTFSFKTKTFLWAWANPGAMAWSASLGSANALRAWGKQFGQAVFAETEILADRVNPNELAYVSAELVGGYPVFVGSYDGGAAFMLLKDLRLELEQLPLAYLQGIILDLPAFTHADPRECIRSFLRRLGFALVETSSAMKVTRSDANFVIEYDEQGRIAKISGSMGQATPKDRPQPLALGTLRMLVTGLLQKFIRQVQHWVGR</sequence>
<gene>
    <name evidence="1" type="ORF">LVJ94_17350</name>
</gene>
<dbReference type="Pfam" id="PF21813">
    <property type="entry name" value="DUF6882"/>
    <property type="match status" value="1"/>
</dbReference>
<protein>
    <submittedName>
        <fullName evidence="1">Uncharacterized protein</fullName>
    </submittedName>
</protein>
<dbReference type="EMBL" id="CP089983">
    <property type="protein sequence ID" value="WXB08986.1"/>
    <property type="molecule type" value="Genomic_DNA"/>
</dbReference>
<dbReference type="Proteomes" id="UP001374803">
    <property type="component" value="Chromosome"/>
</dbReference>
<dbReference type="InterPro" id="IPR049249">
    <property type="entry name" value="DUF6882"/>
</dbReference>
<evidence type="ECO:0000313" key="1">
    <source>
        <dbReference type="EMBL" id="WXB08986.1"/>
    </source>
</evidence>
<evidence type="ECO:0000313" key="2">
    <source>
        <dbReference type="Proteomes" id="UP001374803"/>
    </source>
</evidence>
<dbReference type="RefSeq" id="WP_394838658.1">
    <property type="nucleotide sequence ID" value="NZ_CP089929.1"/>
</dbReference>
<keyword evidence="2" id="KW-1185">Reference proteome</keyword>
<accession>A0ABZ2LGT6</accession>